<dbReference type="AlphaFoldDB" id="A0A0C3D693"/>
<dbReference type="PANTHER" id="PTHR42901">
    <property type="entry name" value="ALCOHOL DEHYDROGENASE"/>
    <property type="match status" value="1"/>
</dbReference>
<dbReference type="PANTHER" id="PTHR42901:SF1">
    <property type="entry name" value="ALCOHOL DEHYDROGENASE"/>
    <property type="match status" value="1"/>
</dbReference>
<accession>A0A0C3D693</accession>
<dbReference type="CDD" id="cd05233">
    <property type="entry name" value="SDR_c"/>
    <property type="match status" value="1"/>
</dbReference>
<dbReference type="EMBL" id="KN832870">
    <property type="protein sequence ID" value="KIN06844.1"/>
    <property type="molecule type" value="Genomic_DNA"/>
</dbReference>
<gene>
    <name evidence="3" type="ORF">OIDMADRAFT_21790</name>
</gene>
<evidence type="ECO:0008006" key="5">
    <source>
        <dbReference type="Google" id="ProtNLM"/>
    </source>
</evidence>
<comment type="similarity">
    <text evidence="1">Belongs to the short-chain dehydrogenases/reductases (SDR) family.</text>
</comment>
<dbReference type="PRINTS" id="PR00081">
    <property type="entry name" value="GDHRDH"/>
</dbReference>
<dbReference type="InterPro" id="IPR036291">
    <property type="entry name" value="NAD(P)-bd_dom_sf"/>
</dbReference>
<dbReference type="HOGENOM" id="CLU_010194_8_2_1"/>
<dbReference type="Gene3D" id="3.40.50.720">
    <property type="entry name" value="NAD(P)-binding Rossmann-like Domain"/>
    <property type="match status" value="1"/>
</dbReference>
<evidence type="ECO:0000256" key="2">
    <source>
        <dbReference type="ARBA" id="ARBA00023002"/>
    </source>
</evidence>
<keyword evidence="2" id="KW-0560">Oxidoreductase</keyword>
<reference evidence="4" key="2">
    <citation type="submission" date="2015-01" db="EMBL/GenBank/DDBJ databases">
        <title>Evolutionary Origins and Diversification of the Mycorrhizal Mutualists.</title>
        <authorList>
            <consortium name="DOE Joint Genome Institute"/>
            <consortium name="Mycorrhizal Genomics Consortium"/>
            <person name="Kohler A."/>
            <person name="Kuo A."/>
            <person name="Nagy L.G."/>
            <person name="Floudas D."/>
            <person name="Copeland A."/>
            <person name="Barry K.W."/>
            <person name="Cichocki N."/>
            <person name="Veneault-Fourrey C."/>
            <person name="LaButti K."/>
            <person name="Lindquist E.A."/>
            <person name="Lipzen A."/>
            <person name="Lundell T."/>
            <person name="Morin E."/>
            <person name="Murat C."/>
            <person name="Riley R."/>
            <person name="Ohm R."/>
            <person name="Sun H."/>
            <person name="Tunlid A."/>
            <person name="Henrissat B."/>
            <person name="Grigoriev I.V."/>
            <person name="Hibbett D.S."/>
            <person name="Martin F."/>
        </authorList>
    </citation>
    <scope>NUCLEOTIDE SEQUENCE [LARGE SCALE GENOMIC DNA]</scope>
    <source>
        <strain evidence="4">Zn</strain>
    </source>
</reference>
<name>A0A0C3D693_OIDMZ</name>
<protein>
    <recommendedName>
        <fullName evidence="5">Ketoreductase (KR) domain-containing protein</fullName>
    </recommendedName>
</protein>
<dbReference type="Proteomes" id="UP000054321">
    <property type="component" value="Unassembled WGS sequence"/>
</dbReference>
<proteinExistence type="inferred from homology"/>
<dbReference type="Pfam" id="PF00106">
    <property type="entry name" value="adh_short"/>
    <property type="match status" value="1"/>
</dbReference>
<dbReference type="OrthoDB" id="1933717at2759"/>
<dbReference type="SUPFAM" id="SSF51735">
    <property type="entry name" value="NAD(P)-binding Rossmann-fold domains"/>
    <property type="match status" value="1"/>
</dbReference>
<dbReference type="GO" id="GO:0016491">
    <property type="term" value="F:oxidoreductase activity"/>
    <property type="evidence" value="ECO:0007669"/>
    <property type="project" value="UniProtKB-KW"/>
</dbReference>
<keyword evidence="4" id="KW-1185">Reference proteome</keyword>
<evidence type="ECO:0000313" key="4">
    <source>
        <dbReference type="Proteomes" id="UP000054321"/>
    </source>
</evidence>
<dbReference type="STRING" id="913774.A0A0C3D693"/>
<sequence length="288" mass="31013">MAAPFPALTKTYHHASYPSVDPKRLELSAYGKVAIVTGGGGTIGTAIAKALAEAGVKHVALLGRKLESLTVTKAKLDSDYPTTKVSIYRTDITSRASVKSAFEKFHAEVDQPVDILISNAGYLSAVTQIADADAEDWVACINTNVIGSFYVAKEFISICSPSASIVNVSSAAAHVQVPGLSAYSCAKIAGAKLFEFLHSEHPQLRVFNLHPGMIDSDMNRKSGMPPLDDVNLAAHVTVWLCSSQADFLRGKFFWSNWDVDELRAKAKQLESTPLITLSLEGWPFVDGN</sequence>
<dbReference type="InParanoid" id="A0A0C3D693"/>
<reference evidence="3 4" key="1">
    <citation type="submission" date="2014-04" db="EMBL/GenBank/DDBJ databases">
        <authorList>
            <consortium name="DOE Joint Genome Institute"/>
            <person name="Kuo A."/>
            <person name="Martino E."/>
            <person name="Perotto S."/>
            <person name="Kohler A."/>
            <person name="Nagy L.G."/>
            <person name="Floudas D."/>
            <person name="Copeland A."/>
            <person name="Barry K.W."/>
            <person name="Cichocki N."/>
            <person name="Veneault-Fourrey C."/>
            <person name="LaButti K."/>
            <person name="Lindquist E.A."/>
            <person name="Lipzen A."/>
            <person name="Lundell T."/>
            <person name="Morin E."/>
            <person name="Murat C."/>
            <person name="Sun H."/>
            <person name="Tunlid A."/>
            <person name="Henrissat B."/>
            <person name="Grigoriev I.V."/>
            <person name="Hibbett D.S."/>
            <person name="Martin F."/>
            <person name="Nordberg H.P."/>
            <person name="Cantor M.N."/>
            <person name="Hua S.X."/>
        </authorList>
    </citation>
    <scope>NUCLEOTIDE SEQUENCE [LARGE SCALE GENOMIC DNA]</scope>
    <source>
        <strain evidence="3 4">Zn</strain>
    </source>
</reference>
<dbReference type="InterPro" id="IPR002347">
    <property type="entry name" value="SDR_fam"/>
</dbReference>
<evidence type="ECO:0000256" key="1">
    <source>
        <dbReference type="ARBA" id="ARBA00006484"/>
    </source>
</evidence>
<evidence type="ECO:0000313" key="3">
    <source>
        <dbReference type="EMBL" id="KIN06844.1"/>
    </source>
</evidence>
<organism evidence="3 4">
    <name type="scientific">Oidiodendron maius (strain Zn)</name>
    <dbReference type="NCBI Taxonomy" id="913774"/>
    <lineage>
        <taxon>Eukaryota</taxon>
        <taxon>Fungi</taxon>
        <taxon>Dikarya</taxon>
        <taxon>Ascomycota</taxon>
        <taxon>Pezizomycotina</taxon>
        <taxon>Leotiomycetes</taxon>
        <taxon>Leotiomycetes incertae sedis</taxon>
        <taxon>Myxotrichaceae</taxon>
        <taxon>Oidiodendron</taxon>
    </lineage>
</organism>